<dbReference type="KEGG" id="sclo:SCLO_6000340"/>
<evidence type="ECO:0000256" key="4">
    <source>
        <dbReference type="ARBA" id="ARBA00023014"/>
    </source>
</evidence>
<reference evidence="6 7" key="1">
    <citation type="submission" date="2016-10" db="EMBL/GenBank/DDBJ databases">
        <title>Complete Genome Sequence of the Nonylphenol-Degrading Bacterium Sphingobium cloacae JCM 10874T.</title>
        <authorList>
            <person name="Ootsuka M."/>
            <person name="Nishizawa T."/>
            <person name="Ohta H."/>
        </authorList>
    </citation>
    <scope>NUCLEOTIDE SEQUENCE [LARGE SCALE GENOMIC DNA]</scope>
    <source>
        <strain evidence="6 7">JCM 10874</strain>
        <plasmid evidence="7">psclo_6 dna</plasmid>
    </source>
</reference>
<dbReference type="GO" id="GO:0046872">
    <property type="term" value="F:metal ion binding"/>
    <property type="evidence" value="ECO:0007669"/>
    <property type="project" value="UniProtKB-KW"/>
</dbReference>
<dbReference type="OrthoDB" id="9800776at2"/>
<dbReference type="InterPro" id="IPR017941">
    <property type="entry name" value="Rieske_2Fe-2S"/>
</dbReference>
<proteinExistence type="predicted"/>
<dbReference type="AlphaFoldDB" id="A0A1E1F8Y8"/>
<accession>A0A1E1F8Y8</accession>
<dbReference type="SUPFAM" id="SSF50022">
    <property type="entry name" value="ISP domain"/>
    <property type="match status" value="1"/>
</dbReference>
<evidence type="ECO:0000256" key="2">
    <source>
        <dbReference type="ARBA" id="ARBA00022723"/>
    </source>
</evidence>
<name>A0A1E1F8Y8_9SPHN</name>
<geneLocation type="plasmid" evidence="7">
    <name>psclo_6 dna</name>
</geneLocation>
<evidence type="ECO:0000313" key="7">
    <source>
        <dbReference type="Proteomes" id="UP000218272"/>
    </source>
</evidence>
<dbReference type="EMBL" id="AP017660">
    <property type="protein sequence ID" value="BAV66983.1"/>
    <property type="molecule type" value="Genomic_DNA"/>
</dbReference>
<dbReference type="PANTHER" id="PTHR40261:SF1">
    <property type="entry name" value="RIESKE DOMAIN-CONTAINING PROTEIN"/>
    <property type="match status" value="1"/>
</dbReference>
<organism evidence="6 7">
    <name type="scientific">Sphingobium cloacae</name>
    <dbReference type="NCBI Taxonomy" id="120107"/>
    <lineage>
        <taxon>Bacteria</taxon>
        <taxon>Pseudomonadati</taxon>
        <taxon>Pseudomonadota</taxon>
        <taxon>Alphaproteobacteria</taxon>
        <taxon>Sphingomonadales</taxon>
        <taxon>Sphingomonadaceae</taxon>
        <taxon>Sphingobium</taxon>
    </lineage>
</organism>
<dbReference type="RefSeq" id="WP_066521108.1">
    <property type="nucleotide sequence ID" value="NZ_AP017660.1"/>
</dbReference>
<evidence type="ECO:0000256" key="1">
    <source>
        <dbReference type="ARBA" id="ARBA00022714"/>
    </source>
</evidence>
<keyword evidence="1" id="KW-0001">2Fe-2S</keyword>
<dbReference type="PROSITE" id="PS51296">
    <property type="entry name" value="RIESKE"/>
    <property type="match status" value="1"/>
</dbReference>
<dbReference type="InterPro" id="IPR036922">
    <property type="entry name" value="Rieske_2Fe-2S_sf"/>
</dbReference>
<sequence length="131" mass="15026">MEAETIRDYWRLRPHAPAIGTELCPAVEIEEGRAREFHFGRGRNMFRMFVIRHEGVLRGYLNLCPHFSLPLNHELDQFMVDGVIVCVQHFARFRPDDGTCIDGACDDSRLDAVPVYEDVDRLVRVGEAKPA</sequence>
<evidence type="ECO:0000256" key="3">
    <source>
        <dbReference type="ARBA" id="ARBA00023004"/>
    </source>
</evidence>
<dbReference type="CDD" id="cd03467">
    <property type="entry name" value="Rieske"/>
    <property type="match status" value="1"/>
</dbReference>
<dbReference type="Pfam" id="PF00355">
    <property type="entry name" value="Rieske"/>
    <property type="match status" value="1"/>
</dbReference>
<keyword evidence="2" id="KW-0479">Metal-binding</keyword>
<dbReference type="PANTHER" id="PTHR40261">
    <property type="match status" value="1"/>
</dbReference>
<keyword evidence="7" id="KW-1185">Reference proteome</keyword>
<evidence type="ECO:0000259" key="5">
    <source>
        <dbReference type="PROSITE" id="PS51296"/>
    </source>
</evidence>
<dbReference type="Gene3D" id="2.102.10.10">
    <property type="entry name" value="Rieske [2Fe-2S] iron-sulphur domain"/>
    <property type="match status" value="1"/>
</dbReference>
<protein>
    <submittedName>
        <fullName evidence="6">Putative ferredoxin</fullName>
    </submittedName>
</protein>
<dbReference type="GO" id="GO:0051537">
    <property type="term" value="F:2 iron, 2 sulfur cluster binding"/>
    <property type="evidence" value="ECO:0007669"/>
    <property type="project" value="UniProtKB-KW"/>
</dbReference>
<keyword evidence="4" id="KW-0411">Iron-sulfur</keyword>
<feature type="domain" description="Rieske" evidence="5">
    <location>
        <begin position="21"/>
        <end position="124"/>
    </location>
</feature>
<evidence type="ECO:0000313" key="6">
    <source>
        <dbReference type="EMBL" id="BAV66983.1"/>
    </source>
</evidence>
<keyword evidence="6" id="KW-0614">Plasmid</keyword>
<gene>
    <name evidence="6" type="primary">hqdF</name>
    <name evidence="6" type="ORF">SCLO_6000340</name>
</gene>
<dbReference type="Proteomes" id="UP000218272">
    <property type="component" value="Plasmid pSCLO_6"/>
</dbReference>
<keyword evidence="3" id="KW-0408">Iron</keyword>